<feature type="compositionally biased region" description="Basic and acidic residues" evidence="1">
    <location>
        <begin position="157"/>
        <end position="166"/>
    </location>
</feature>
<evidence type="ECO:0000313" key="2">
    <source>
        <dbReference type="Proteomes" id="UP000829999"/>
    </source>
</evidence>
<proteinExistence type="predicted"/>
<dbReference type="GeneID" id="118277509"/>
<evidence type="ECO:0000256" key="1">
    <source>
        <dbReference type="SAM" id="MobiDB-lite"/>
    </source>
</evidence>
<name>A0A9R0DRW9_SPOFR</name>
<sequence length="166" mass="18675">MKMVLIEQISALIDFLENHQDLALGHCSRTNEGRSLMRRYWMECAQILNAVSVDCPNKTPAVWRSFYNEYKSKLLKKIKSQKSELSATGGGPAKKIILTPLQERLYNILGRDVGEPLQGVRHNPLSLGSGKFCSAFTSNKPPKRRKRQKSTRQYASEADHAALEAA</sequence>
<keyword evidence="2" id="KW-1185">Reference proteome</keyword>
<gene>
    <name evidence="3" type="primary">LOC118277509</name>
</gene>
<protein>
    <submittedName>
        <fullName evidence="3">Uncharacterized protein LOC118277509</fullName>
    </submittedName>
</protein>
<reference evidence="3" key="1">
    <citation type="submission" date="2025-08" db="UniProtKB">
        <authorList>
            <consortium name="RefSeq"/>
        </authorList>
    </citation>
    <scope>IDENTIFICATION</scope>
    <source>
        <tissue evidence="3">Whole larval tissue</tissue>
    </source>
</reference>
<dbReference type="OrthoDB" id="6437871at2759"/>
<dbReference type="AlphaFoldDB" id="A0A9R0DRW9"/>
<organism evidence="2 3">
    <name type="scientific">Spodoptera frugiperda</name>
    <name type="common">Fall armyworm</name>
    <dbReference type="NCBI Taxonomy" id="7108"/>
    <lineage>
        <taxon>Eukaryota</taxon>
        <taxon>Metazoa</taxon>
        <taxon>Ecdysozoa</taxon>
        <taxon>Arthropoda</taxon>
        <taxon>Hexapoda</taxon>
        <taxon>Insecta</taxon>
        <taxon>Pterygota</taxon>
        <taxon>Neoptera</taxon>
        <taxon>Endopterygota</taxon>
        <taxon>Lepidoptera</taxon>
        <taxon>Glossata</taxon>
        <taxon>Ditrysia</taxon>
        <taxon>Noctuoidea</taxon>
        <taxon>Noctuidae</taxon>
        <taxon>Amphipyrinae</taxon>
        <taxon>Spodoptera</taxon>
    </lineage>
</organism>
<feature type="region of interest" description="Disordered" evidence="1">
    <location>
        <begin position="136"/>
        <end position="166"/>
    </location>
</feature>
<dbReference type="RefSeq" id="XP_050552281.1">
    <property type="nucleotide sequence ID" value="XM_050696324.1"/>
</dbReference>
<feature type="compositionally biased region" description="Basic residues" evidence="1">
    <location>
        <begin position="141"/>
        <end position="150"/>
    </location>
</feature>
<dbReference type="Proteomes" id="UP000829999">
    <property type="component" value="Chromosome 10"/>
</dbReference>
<evidence type="ECO:0000313" key="3">
    <source>
        <dbReference type="RefSeq" id="XP_050552281.1"/>
    </source>
</evidence>
<accession>A0A9R0DRW9</accession>